<evidence type="ECO:0000313" key="9">
    <source>
        <dbReference type="EMBL" id="KAJ8310783.1"/>
    </source>
</evidence>
<dbReference type="EMBL" id="JARBDR010000640">
    <property type="protein sequence ID" value="KAJ8310783.1"/>
    <property type="molecule type" value="Genomic_DNA"/>
</dbReference>
<feature type="transmembrane region" description="Helical" evidence="7">
    <location>
        <begin position="103"/>
        <end position="125"/>
    </location>
</feature>
<evidence type="ECO:0000256" key="3">
    <source>
        <dbReference type="ARBA" id="ARBA00022741"/>
    </source>
</evidence>
<sequence length="266" mass="29241">MSATSNTTNPEENKKAAGKLIVAEERSKGKVTAGVYWNYIKAAGGVIVSFTVMLIFILSVGMQVGTSWWLSYWLNQGSGNTSVIDGNMTMISTSIRDNPDMRFYALVYGVGVAVILFGVILRAFAYMKATLHASSTMHDTIFSKVLSCPMQFFDTTPVGRIINRFSADMDEIDVRLPGVSEIFIMNMLLIIFAIATICYVSPWFLIALVPLVIVFVLLNALFTSGVRELKRLDATTRSPVLSHVTASVQGISTIHAYGKSDEFVHK</sequence>
<keyword evidence="3" id="KW-0547">Nucleotide-binding</keyword>
<evidence type="ECO:0000313" key="10">
    <source>
        <dbReference type="Proteomes" id="UP001217089"/>
    </source>
</evidence>
<dbReference type="Pfam" id="PF00664">
    <property type="entry name" value="ABC_membrane"/>
    <property type="match status" value="1"/>
</dbReference>
<evidence type="ECO:0000256" key="7">
    <source>
        <dbReference type="SAM" id="Phobius"/>
    </source>
</evidence>
<keyword evidence="6 7" id="KW-0472">Membrane</keyword>
<dbReference type="InterPro" id="IPR036640">
    <property type="entry name" value="ABC1_TM_sf"/>
</dbReference>
<dbReference type="InterPro" id="IPR011527">
    <property type="entry name" value="ABC1_TM_dom"/>
</dbReference>
<organism evidence="9 10">
    <name type="scientific">Tegillarca granosa</name>
    <name type="common">Malaysian cockle</name>
    <name type="synonym">Anadara granosa</name>
    <dbReference type="NCBI Taxonomy" id="220873"/>
    <lineage>
        <taxon>Eukaryota</taxon>
        <taxon>Metazoa</taxon>
        <taxon>Spiralia</taxon>
        <taxon>Lophotrochozoa</taxon>
        <taxon>Mollusca</taxon>
        <taxon>Bivalvia</taxon>
        <taxon>Autobranchia</taxon>
        <taxon>Pteriomorphia</taxon>
        <taxon>Arcoida</taxon>
        <taxon>Arcoidea</taxon>
        <taxon>Arcidae</taxon>
        <taxon>Tegillarca</taxon>
    </lineage>
</organism>
<gene>
    <name evidence="9" type="ORF">KUTeg_012648</name>
</gene>
<keyword evidence="1" id="KW-0813">Transport</keyword>
<evidence type="ECO:0000256" key="6">
    <source>
        <dbReference type="ARBA" id="ARBA00023136"/>
    </source>
</evidence>
<dbReference type="InterPro" id="IPR050173">
    <property type="entry name" value="ABC_transporter_C-like"/>
</dbReference>
<protein>
    <recommendedName>
        <fullName evidence="8">ABC transmembrane type-1 domain-containing protein</fullName>
    </recommendedName>
</protein>
<reference evidence="9 10" key="1">
    <citation type="submission" date="2022-12" db="EMBL/GenBank/DDBJ databases">
        <title>Chromosome-level genome of Tegillarca granosa.</title>
        <authorList>
            <person name="Kim J."/>
        </authorList>
    </citation>
    <scope>NUCLEOTIDE SEQUENCE [LARGE SCALE GENOMIC DNA]</scope>
    <source>
        <strain evidence="9">Teg-2019</strain>
        <tissue evidence="9">Adductor muscle</tissue>
    </source>
</reference>
<keyword evidence="2 7" id="KW-0812">Transmembrane</keyword>
<feature type="transmembrane region" description="Helical" evidence="7">
    <location>
        <begin position="46"/>
        <end position="70"/>
    </location>
</feature>
<dbReference type="PANTHER" id="PTHR24223:SF447">
    <property type="entry name" value="MULTIDRUG RESISTANCE-ASSOCIATED PROTEIN 5"/>
    <property type="match status" value="1"/>
</dbReference>
<evidence type="ECO:0000259" key="8">
    <source>
        <dbReference type="PROSITE" id="PS50929"/>
    </source>
</evidence>
<dbReference type="SUPFAM" id="SSF90123">
    <property type="entry name" value="ABC transporter transmembrane region"/>
    <property type="match status" value="1"/>
</dbReference>
<dbReference type="Gene3D" id="1.20.1560.10">
    <property type="entry name" value="ABC transporter type 1, transmembrane domain"/>
    <property type="match status" value="1"/>
</dbReference>
<evidence type="ECO:0000256" key="5">
    <source>
        <dbReference type="ARBA" id="ARBA00022989"/>
    </source>
</evidence>
<comment type="caution">
    <text evidence="9">The sequence shown here is derived from an EMBL/GenBank/DDBJ whole genome shotgun (WGS) entry which is preliminary data.</text>
</comment>
<dbReference type="PROSITE" id="PS50929">
    <property type="entry name" value="ABC_TM1F"/>
    <property type="match status" value="1"/>
</dbReference>
<evidence type="ECO:0000256" key="1">
    <source>
        <dbReference type="ARBA" id="ARBA00022448"/>
    </source>
</evidence>
<evidence type="ECO:0000256" key="4">
    <source>
        <dbReference type="ARBA" id="ARBA00022840"/>
    </source>
</evidence>
<dbReference type="PANTHER" id="PTHR24223">
    <property type="entry name" value="ATP-BINDING CASSETTE SUB-FAMILY C"/>
    <property type="match status" value="1"/>
</dbReference>
<keyword evidence="5 7" id="KW-1133">Transmembrane helix</keyword>
<evidence type="ECO:0000256" key="2">
    <source>
        <dbReference type="ARBA" id="ARBA00022692"/>
    </source>
</evidence>
<keyword evidence="4" id="KW-0067">ATP-binding</keyword>
<proteinExistence type="predicted"/>
<feature type="domain" description="ABC transmembrane type-1" evidence="8">
    <location>
        <begin position="50"/>
        <end position="266"/>
    </location>
</feature>
<name>A0ABQ9F5D5_TEGGR</name>
<keyword evidence="10" id="KW-1185">Reference proteome</keyword>
<feature type="transmembrane region" description="Helical" evidence="7">
    <location>
        <begin position="203"/>
        <end position="222"/>
    </location>
</feature>
<feature type="transmembrane region" description="Helical" evidence="7">
    <location>
        <begin position="179"/>
        <end position="197"/>
    </location>
</feature>
<dbReference type="Proteomes" id="UP001217089">
    <property type="component" value="Unassembled WGS sequence"/>
</dbReference>
<accession>A0ABQ9F5D5</accession>